<feature type="signal peptide" evidence="1">
    <location>
        <begin position="1"/>
        <end position="17"/>
    </location>
</feature>
<evidence type="ECO:0000256" key="1">
    <source>
        <dbReference type="SAM" id="SignalP"/>
    </source>
</evidence>
<proteinExistence type="predicted"/>
<dbReference type="AlphaFoldDB" id="A0A834XDW3"/>
<comment type="caution">
    <text evidence="2">The sequence shown here is derived from an EMBL/GenBank/DDBJ whole genome shotgun (WGS) entry which is preliminary data.</text>
</comment>
<name>A0A834XDW3_9FABA</name>
<gene>
    <name evidence="2" type="ORF">G2W53_000142</name>
</gene>
<feature type="chain" id="PRO_5032740543" evidence="1">
    <location>
        <begin position="18"/>
        <end position="148"/>
    </location>
</feature>
<organism evidence="2 3">
    <name type="scientific">Senna tora</name>
    <dbReference type="NCBI Taxonomy" id="362788"/>
    <lineage>
        <taxon>Eukaryota</taxon>
        <taxon>Viridiplantae</taxon>
        <taxon>Streptophyta</taxon>
        <taxon>Embryophyta</taxon>
        <taxon>Tracheophyta</taxon>
        <taxon>Spermatophyta</taxon>
        <taxon>Magnoliopsida</taxon>
        <taxon>eudicotyledons</taxon>
        <taxon>Gunneridae</taxon>
        <taxon>Pentapetalae</taxon>
        <taxon>rosids</taxon>
        <taxon>fabids</taxon>
        <taxon>Fabales</taxon>
        <taxon>Fabaceae</taxon>
        <taxon>Caesalpinioideae</taxon>
        <taxon>Cassia clade</taxon>
        <taxon>Senna</taxon>
    </lineage>
</organism>
<sequence>MLKASHSLLHLLEKVLAIVDVAPPLKTKGSETLEVMRWAIPICYVGLGLEGLVFIGVRTEEELEVLLEVIMAGVKETPGPLFNNIWVWISFQSDDETAVHSLLGCPSVSVVWRNSKLPFVEWLDFALAHWSFNQFELFAMSWLNIGVL</sequence>
<protein>
    <submittedName>
        <fullName evidence="2">Uncharacterized protein</fullName>
    </submittedName>
</protein>
<evidence type="ECO:0000313" key="2">
    <source>
        <dbReference type="EMBL" id="KAF7843237.1"/>
    </source>
</evidence>
<reference evidence="2" key="1">
    <citation type="submission" date="2020-09" db="EMBL/GenBank/DDBJ databases">
        <title>Genome-Enabled Discovery of Anthraquinone Biosynthesis in Senna tora.</title>
        <authorList>
            <person name="Kang S.-H."/>
            <person name="Pandey R.P."/>
            <person name="Lee C.-M."/>
            <person name="Sim J.-S."/>
            <person name="Jeong J.-T."/>
            <person name="Choi B.-S."/>
            <person name="Jung M."/>
            <person name="Ginzburg D."/>
            <person name="Zhao K."/>
            <person name="Won S.Y."/>
            <person name="Oh T.-J."/>
            <person name="Yu Y."/>
            <person name="Kim N.-H."/>
            <person name="Lee O.R."/>
            <person name="Lee T.-H."/>
            <person name="Bashyal P."/>
            <person name="Kim T.-S."/>
            <person name="Lee W.-H."/>
            <person name="Kawkins C."/>
            <person name="Kim C.-K."/>
            <person name="Kim J.S."/>
            <person name="Ahn B.O."/>
            <person name="Rhee S.Y."/>
            <person name="Sohng J.K."/>
        </authorList>
    </citation>
    <scope>NUCLEOTIDE SEQUENCE</scope>
    <source>
        <tissue evidence="2">Leaf</tissue>
    </source>
</reference>
<evidence type="ECO:0000313" key="3">
    <source>
        <dbReference type="Proteomes" id="UP000634136"/>
    </source>
</evidence>
<keyword evidence="3" id="KW-1185">Reference proteome</keyword>
<keyword evidence="1" id="KW-0732">Signal</keyword>
<dbReference type="EMBL" id="JAAIUW010000001">
    <property type="protein sequence ID" value="KAF7843237.1"/>
    <property type="molecule type" value="Genomic_DNA"/>
</dbReference>
<dbReference type="Proteomes" id="UP000634136">
    <property type="component" value="Unassembled WGS sequence"/>
</dbReference>
<accession>A0A834XDW3</accession>
<dbReference type="OrthoDB" id="1426615at2759"/>